<evidence type="ECO:0000259" key="3">
    <source>
        <dbReference type="Pfam" id="PF02470"/>
    </source>
</evidence>
<dbReference type="Pfam" id="PF02470">
    <property type="entry name" value="MlaD"/>
    <property type="match status" value="1"/>
</dbReference>
<reference evidence="4 5" key="1">
    <citation type="submission" date="2018-03" db="EMBL/GenBank/DDBJ databases">
        <title>Aquarubrobacter algicola gen. nov., sp. nov., a novel actinobacterium isolated from shallow eutrophic lake during the end of cyanobacterial harmful algal blooms.</title>
        <authorList>
            <person name="Chun S.J."/>
        </authorList>
    </citation>
    <scope>NUCLEOTIDE SEQUENCE [LARGE SCALE GENOMIC DNA]</scope>
    <source>
        <strain evidence="4 5">Seoho-28</strain>
    </source>
</reference>
<dbReference type="AlphaFoldDB" id="A0A2T4UES9"/>
<proteinExistence type="predicted"/>
<evidence type="ECO:0000256" key="2">
    <source>
        <dbReference type="SAM" id="Phobius"/>
    </source>
</evidence>
<feature type="transmembrane region" description="Helical" evidence="2">
    <location>
        <begin position="7"/>
        <end position="27"/>
    </location>
</feature>
<dbReference type="OrthoDB" id="338143at2"/>
<keyword evidence="2" id="KW-0812">Transmembrane</keyword>
<feature type="region of interest" description="Disordered" evidence="1">
    <location>
        <begin position="396"/>
        <end position="444"/>
    </location>
</feature>
<evidence type="ECO:0000313" key="4">
    <source>
        <dbReference type="EMBL" id="PTL56291.1"/>
    </source>
</evidence>
<dbReference type="InterPro" id="IPR052336">
    <property type="entry name" value="MlaD_Phospholipid_Transporter"/>
</dbReference>
<keyword evidence="2" id="KW-1133">Transmembrane helix</keyword>
<organism evidence="4 5">
    <name type="scientific">Paraconexibacter algicola</name>
    <dbReference type="NCBI Taxonomy" id="2133960"/>
    <lineage>
        <taxon>Bacteria</taxon>
        <taxon>Bacillati</taxon>
        <taxon>Actinomycetota</taxon>
        <taxon>Thermoleophilia</taxon>
        <taxon>Solirubrobacterales</taxon>
        <taxon>Paraconexibacteraceae</taxon>
        <taxon>Paraconexibacter</taxon>
    </lineage>
</organism>
<comment type="caution">
    <text evidence="4">The sequence shown here is derived from an EMBL/GenBank/DDBJ whole genome shotgun (WGS) entry which is preliminary data.</text>
</comment>
<dbReference type="PANTHER" id="PTHR33371">
    <property type="entry name" value="INTERMEMBRANE PHOSPHOLIPID TRANSPORT SYSTEM BINDING PROTEIN MLAD-RELATED"/>
    <property type="match status" value="1"/>
</dbReference>
<protein>
    <recommendedName>
        <fullName evidence="3">Mce/MlaD domain-containing protein</fullName>
    </recommendedName>
</protein>
<keyword evidence="5" id="KW-1185">Reference proteome</keyword>
<name>A0A2T4UES9_9ACTN</name>
<evidence type="ECO:0000256" key="1">
    <source>
        <dbReference type="SAM" id="MobiDB-lite"/>
    </source>
</evidence>
<evidence type="ECO:0000313" key="5">
    <source>
        <dbReference type="Proteomes" id="UP000240739"/>
    </source>
</evidence>
<dbReference type="EMBL" id="PYYB01000002">
    <property type="protein sequence ID" value="PTL56291.1"/>
    <property type="molecule type" value="Genomic_DNA"/>
</dbReference>
<dbReference type="InterPro" id="IPR003399">
    <property type="entry name" value="Mce/MlaD"/>
</dbReference>
<dbReference type="PANTHER" id="PTHR33371:SF4">
    <property type="entry name" value="INTERMEMBRANE PHOSPHOLIPID TRANSPORT SYSTEM BINDING PROTEIN MLAD"/>
    <property type="match status" value="1"/>
</dbReference>
<keyword evidence="2" id="KW-0472">Membrane</keyword>
<gene>
    <name evidence="4" type="ORF">C7Y72_15045</name>
</gene>
<dbReference type="Proteomes" id="UP000240739">
    <property type="component" value="Unassembled WGS sequence"/>
</dbReference>
<feature type="domain" description="Mce/MlaD" evidence="3">
    <location>
        <begin position="43"/>
        <end position="119"/>
    </location>
</feature>
<dbReference type="RefSeq" id="WP_107570010.1">
    <property type="nucleotide sequence ID" value="NZ_PYYB01000002.1"/>
</dbReference>
<accession>A0A2T4UES9</accession>
<sequence length="444" mass="48174">MDHRIPKVGVVISILLAFGALLTFIFLNQRFQGPDPTAFLRNPYELKARFTDNKTLPTKQPVLFRGINVGTVTRVDYDRGRRESVVTFTLDPDFRLKQDAVIRIGARSLLGDPYLAVDSRGSAGARELRSGEIVERTETSVDFDEALAFLDEEGRRRVRSLITTVAQATNAPGNGERLNGTLAGVSRTVNELHTLTKTVRGQEPQIAELVRSANTVLTTLGDREQSIRRIVTGGRSTLEALGSNTASLERGLDELPRLLDSGRTSLTRLQPLFTEARPVFLKLSDAAPALARALDPKARVPLGDVVDDLNAILRGLKPLNAEAQPTLRRLEPLLKDLLPVVQAGVPGARNLVPALEYLTPRSKSIATGYALLAGALKNRDAGGRYARVGFGIDLNETADGPETGASNPYPGPDDALDPKPFTGDYPRIVPCTVPPRSTPKAPCR</sequence>